<comment type="similarity">
    <text evidence="2">Belongs to the mitochondrion-specific ribosomal protein mS29 family.</text>
</comment>
<dbReference type="EMBL" id="OU895878">
    <property type="protein sequence ID" value="CAH1717987.1"/>
    <property type="molecule type" value="Genomic_DNA"/>
</dbReference>
<evidence type="ECO:0000256" key="3">
    <source>
        <dbReference type="ARBA" id="ARBA00022946"/>
    </source>
</evidence>
<evidence type="ECO:0000256" key="6">
    <source>
        <dbReference type="ARBA" id="ARBA00023274"/>
    </source>
</evidence>
<dbReference type="Proteomes" id="UP001153620">
    <property type="component" value="Chromosome 2"/>
</dbReference>
<evidence type="ECO:0000256" key="7">
    <source>
        <dbReference type="ARBA" id="ARBA00035140"/>
    </source>
</evidence>
<reference evidence="8" key="1">
    <citation type="submission" date="2022-01" db="EMBL/GenBank/DDBJ databases">
        <authorList>
            <person name="King R."/>
        </authorList>
    </citation>
    <scope>NUCLEOTIDE SEQUENCE</scope>
</reference>
<keyword evidence="6" id="KW-0687">Ribonucleoprotein</keyword>
<dbReference type="InterPro" id="IPR027417">
    <property type="entry name" value="P-loop_NTPase"/>
</dbReference>
<dbReference type="GO" id="GO:0005763">
    <property type="term" value="C:mitochondrial small ribosomal subunit"/>
    <property type="evidence" value="ECO:0007669"/>
    <property type="project" value="TreeGrafter"/>
</dbReference>
<organism evidence="8 9">
    <name type="scientific">Chironomus riparius</name>
    <dbReference type="NCBI Taxonomy" id="315576"/>
    <lineage>
        <taxon>Eukaryota</taxon>
        <taxon>Metazoa</taxon>
        <taxon>Ecdysozoa</taxon>
        <taxon>Arthropoda</taxon>
        <taxon>Hexapoda</taxon>
        <taxon>Insecta</taxon>
        <taxon>Pterygota</taxon>
        <taxon>Neoptera</taxon>
        <taxon>Endopterygota</taxon>
        <taxon>Diptera</taxon>
        <taxon>Nematocera</taxon>
        <taxon>Chironomoidea</taxon>
        <taxon>Chironomidae</taxon>
        <taxon>Chironominae</taxon>
        <taxon>Chironomus</taxon>
    </lineage>
</organism>
<dbReference type="PANTHER" id="PTHR12810:SF0">
    <property type="entry name" value="SMALL RIBOSOMAL SUBUNIT PROTEIN MS29"/>
    <property type="match status" value="1"/>
</dbReference>
<dbReference type="GO" id="GO:0003735">
    <property type="term" value="F:structural constituent of ribosome"/>
    <property type="evidence" value="ECO:0007669"/>
    <property type="project" value="TreeGrafter"/>
</dbReference>
<dbReference type="PANTHER" id="PTHR12810">
    <property type="entry name" value="MITOCHONDRIAL 28S RIBOSOMAL PROTEIN S29"/>
    <property type="match status" value="1"/>
</dbReference>
<dbReference type="OrthoDB" id="8194122at2759"/>
<proteinExistence type="inferred from homology"/>
<evidence type="ECO:0000256" key="1">
    <source>
        <dbReference type="ARBA" id="ARBA00004173"/>
    </source>
</evidence>
<evidence type="ECO:0000256" key="5">
    <source>
        <dbReference type="ARBA" id="ARBA00023128"/>
    </source>
</evidence>
<dbReference type="AlphaFoldDB" id="A0A9P0IWP4"/>
<evidence type="ECO:0000313" key="9">
    <source>
        <dbReference type="Proteomes" id="UP001153620"/>
    </source>
</evidence>
<dbReference type="InterPro" id="IPR019368">
    <property type="entry name" value="Ribosomal_mS29"/>
</dbReference>
<keyword evidence="5" id="KW-0496">Mitochondrion</keyword>
<reference evidence="8" key="2">
    <citation type="submission" date="2022-10" db="EMBL/GenBank/DDBJ databases">
        <authorList>
            <consortium name="ENA_rothamsted_submissions"/>
            <consortium name="culmorum"/>
            <person name="King R."/>
        </authorList>
    </citation>
    <scope>NUCLEOTIDE SEQUENCE</scope>
</reference>
<evidence type="ECO:0000313" key="8">
    <source>
        <dbReference type="EMBL" id="CAH1717987.1"/>
    </source>
</evidence>
<dbReference type="Pfam" id="PF10236">
    <property type="entry name" value="DAP3"/>
    <property type="match status" value="1"/>
</dbReference>
<dbReference type="GO" id="GO:0006915">
    <property type="term" value="P:apoptotic process"/>
    <property type="evidence" value="ECO:0007669"/>
    <property type="project" value="InterPro"/>
</dbReference>
<sequence>MLLRRSSRLIKPHIGLYSTVVEPKLNVDEFRTIEDNPVNHSKQHIGKYYKIDDGLKRKLFSQGGLPKKYEKQIKTFNEACLMVRPQAIEIMEYINRTDFSKPVVRYLLYGERGAGKTMTMAHLAHYGHENGFCLVHVPYAPDWYKRPKEFGPSATHEGMVDLPLDAASWLIHFKSQNNDLLTKSEVGISKTYDWSKREQTTAGSKLIELVDHGINRAKYASDVIAALMDEIKIASTAGKIKTMVLIDGYNSFFNEQTRVFSDTRKKHPVTPDKVTLTQPFINITNFDWCNGVCVLSVDIFGMLGWERESYLPRYLLGKEGFEHLDPFVPIKMDKYDERQFDSCISYYVNRKWIQNTAQGFDKELKFLSNSNPYKLMELCNSV</sequence>
<keyword evidence="9" id="KW-1185">Reference proteome</keyword>
<accession>A0A9P0IWP4</accession>
<dbReference type="PRINTS" id="PR01716">
    <property type="entry name" value="DEATHASSOCP3"/>
</dbReference>
<keyword evidence="4" id="KW-0689">Ribosomal protein</keyword>
<protein>
    <recommendedName>
        <fullName evidence="7">Small ribosomal subunit protein mS29</fullName>
    </recommendedName>
</protein>
<dbReference type="InterPro" id="IPR008092">
    <property type="entry name" value="Ribosomal_mS29_met"/>
</dbReference>
<dbReference type="SUPFAM" id="SSF52540">
    <property type="entry name" value="P-loop containing nucleoside triphosphate hydrolases"/>
    <property type="match status" value="1"/>
</dbReference>
<keyword evidence="3" id="KW-0809">Transit peptide</keyword>
<evidence type="ECO:0000256" key="4">
    <source>
        <dbReference type="ARBA" id="ARBA00022980"/>
    </source>
</evidence>
<comment type="subcellular location">
    <subcellularLocation>
        <location evidence="1">Mitochondrion</location>
    </subcellularLocation>
</comment>
<gene>
    <name evidence="8" type="ORF">CHIRRI_LOCUS5430</name>
</gene>
<evidence type="ECO:0000256" key="2">
    <source>
        <dbReference type="ARBA" id="ARBA00009863"/>
    </source>
</evidence>
<name>A0A9P0IWP4_9DIPT</name>